<name>H0HW75_9HYPH</name>
<dbReference type="PATRIC" id="fig|1107882.3.peg.4331"/>
<sequence length="113" mass="13279">MKTETAVPLMRLRLFVLAYRPGFPDFHIMDISRSEQRILHLLAQGGRIEIEKDDRKRIEAIQCLTRDGWHYPGFDLDLFRKLKRKKAIASSDGGPYRITRRGLQLVRSELDNR</sequence>
<dbReference type="HAMAP" id="MF_00827">
    <property type="entry name" value="UPF0386"/>
    <property type="match status" value="1"/>
</dbReference>
<accession>H0HW75</accession>
<keyword evidence="3" id="KW-1185">Reference proteome</keyword>
<dbReference type="InterPro" id="IPR018654">
    <property type="entry name" value="YjhX_toxin"/>
</dbReference>
<dbReference type="NCBIfam" id="NF010240">
    <property type="entry name" value="PRK13687.1"/>
    <property type="match status" value="1"/>
</dbReference>
<dbReference type="EMBL" id="AHAM01000184">
    <property type="protein sequence ID" value="EHK54918.1"/>
    <property type="molecule type" value="Genomic_DNA"/>
</dbReference>
<reference evidence="2 3" key="1">
    <citation type="journal article" date="2012" name="J. Bacteriol.">
        <title>Draft Genome Sequence of Mesorhizobium alhagi CCNWXJ12-2T, a Novel Salt-Resistant Species Isolated from the Desert of Northwestern China.</title>
        <authorList>
            <person name="Zhou M."/>
            <person name="Chen W."/>
            <person name="Chen H."/>
            <person name="Wei G."/>
        </authorList>
    </citation>
    <scope>NUCLEOTIDE SEQUENCE [LARGE SCALE GENOMIC DNA]</scope>
    <source>
        <strain evidence="2 3">CCNWXJ12-2</strain>
    </source>
</reference>
<evidence type="ECO:0000256" key="1">
    <source>
        <dbReference type="HAMAP-Rule" id="MF_00827"/>
    </source>
</evidence>
<evidence type="ECO:0000313" key="3">
    <source>
        <dbReference type="Proteomes" id="UP000003250"/>
    </source>
</evidence>
<evidence type="ECO:0000313" key="2">
    <source>
        <dbReference type="EMBL" id="EHK54918.1"/>
    </source>
</evidence>
<proteinExistence type="inferred from homology"/>
<organism evidence="2 3">
    <name type="scientific">Mesorhizobium alhagi CCNWXJ12-2</name>
    <dbReference type="NCBI Taxonomy" id="1107882"/>
    <lineage>
        <taxon>Bacteria</taxon>
        <taxon>Pseudomonadati</taxon>
        <taxon>Pseudomonadota</taxon>
        <taxon>Alphaproteobacteria</taxon>
        <taxon>Hyphomicrobiales</taxon>
        <taxon>Phyllobacteriaceae</taxon>
        <taxon>Allomesorhizobium</taxon>
    </lineage>
</organism>
<dbReference type="Proteomes" id="UP000003250">
    <property type="component" value="Unassembled WGS sequence"/>
</dbReference>
<dbReference type="Pfam" id="PF09857">
    <property type="entry name" value="YjhX_toxin"/>
    <property type="match status" value="1"/>
</dbReference>
<dbReference type="AlphaFoldDB" id="H0HW75"/>
<protein>
    <recommendedName>
        <fullName evidence="1">UPF0386 protein MAXJ12_22176</fullName>
    </recommendedName>
</protein>
<comment type="similarity">
    <text evidence="1">Belongs to the UPF0386 family.</text>
</comment>
<gene>
    <name evidence="2" type="ORF">MAXJ12_22176</name>
</gene>